<dbReference type="SMART" id="SM00240">
    <property type="entry name" value="FHA"/>
    <property type="match status" value="1"/>
</dbReference>
<dbReference type="Proteomes" id="UP000317648">
    <property type="component" value="Chromosome"/>
</dbReference>
<dbReference type="InterPro" id="IPR035919">
    <property type="entry name" value="EAL_sf"/>
</dbReference>
<dbReference type="SUPFAM" id="SSF49879">
    <property type="entry name" value="SMAD/FHA domain"/>
    <property type="match status" value="1"/>
</dbReference>
<dbReference type="GO" id="GO:0071111">
    <property type="term" value="F:cyclic-guanylate-specific phosphodiesterase activity"/>
    <property type="evidence" value="ECO:0007669"/>
    <property type="project" value="InterPro"/>
</dbReference>
<dbReference type="InterPro" id="IPR001633">
    <property type="entry name" value="EAL_dom"/>
</dbReference>
<dbReference type="InterPro" id="IPR000253">
    <property type="entry name" value="FHA_dom"/>
</dbReference>
<organism evidence="3 4">
    <name type="scientific">Lignipirellula cremea</name>
    <dbReference type="NCBI Taxonomy" id="2528010"/>
    <lineage>
        <taxon>Bacteria</taxon>
        <taxon>Pseudomonadati</taxon>
        <taxon>Planctomycetota</taxon>
        <taxon>Planctomycetia</taxon>
        <taxon>Pirellulales</taxon>
        <taxon>Pirellulaceae</taxon>
        <taxon>Lignipirellula</taxon>
    </lineage>
</organism>
<dbReference type="CDD" id="cd01948">
    <property type="entry name" value="EAL"/>
    <property type="match status" value="1"/>
</dbReference>
<dbReference type="Pfam" id="PF00563">
    <property type="entry name" value="EAL"/>
    <property type="match status" value="1"/>
</dbReference>
<dbReference type="SMART" id="SM00052">
    <property type="entry name" value="EAL"/>
    <property type="match status" value="1"/>
</dbReference>
<dbReference type="RefSeq" id="WP_197443002.1">
    <property type="nucleotide sequence ID" value="NZ_CP036433.1"/>
</dbReference>
<dbReference type="Gene3D" id="3.20.20.450">
    <property type="entry name" value="EAL domain"/>
    <property type="match status" value="1"/>
</dbReference>
<dbReference type="InterPro" id="IPR050706">
    <property type="entry name" value="Cyclic-di-GMP_PDE-like"/>
</dbReference>
<evidence type="ECO:0000313" key="3">
    <source>
        <dbReference type="EMBL" id="QDU93178.1"/>
    </source>
</evidence>
<dbReference type="PROSITE" id="PS50006">
    <property type="entry name" value="FHA_DOMAIN"/>
    <property type="match status" value="1"/>
</dbReference>
<dbReference type="InterPro" id="IPR008984">
    <property type="entry name" value="SMAD_FHA_dom_sf"/>
</dbReference>
<reference evidence="3 4" key="1">
    <citation type="submission" date="2019-02" db="EMBL/GenBank/DDBJ databases">
        <title>Deep-cultivation of Planctomycetes and their phenomic and genomic characterization uncovers novel biology.</title>
        <authorList>
            <person name="Wiegand S."/>
            <person name="Jogler M."/>
            <person name="Boedeker C."/>
            <person name="Pinto D."/>
            <person name="Vollmers J."/>
            <person name="Rivas-Marin E."/>
            <person name="Kohn T."/>
            <person name="Peeters S.H."/>
            <person name="Heuer A."/>
            <person name="Rast P."/>
            <person name="Oberbeckmann S."/>
            <person name="Bunk B."/>
            <person name="Jeske O."/>
            <person name="Meyerdierks A."/>
            <person name="Storesund J.E."/>
            <person name="Kallscheuer N."/>
            <person name="Luecker S."/>
            <person name="Lage O.M."/>
            <person name="Pohl T."/>
            <person name="Merkel B.J."/>
            <person name="Hornburger P."/>
            <person name="Mueller R.-W."/>
            <person name="Bruemmer F."/>
            <person name="Labrenz M."/>
            <person name="Spormann A.M."/>
            <person name="Op den Camp H."/>
            <person name="Overmann J."/>
            <person name="Amann R."/>
            <person name="Jetten M.S.M."/>
            <person name="Mascher T."/>
            <person name="Medema M.H."/>
            <person name="Devos D.P."/>
            <person name="Kaster A.-K."/>
            <person name="Ovreas L."/>
            <person name="Rohde M."/>
            <person name="Galperin M.Y."/>
            <person name="Jogler C."/>
        </authorList>
    </citation>
    <scope>NUCLEOTIDE SEQUENCE [LARGE SCALE GENOMIC DNA]</scope>
    <source>
        <strain evidence="3 4">Pla85_3_4</strain>
    </source>
</reference>
<keyword evidence="4" id="KW-1185">Reference proteome</keyword>
<dbReference type="CDD" id="cd00060">
    <property type="entry name" value="FHA"/>
    <property type="match status" value="1"/>
</dbReference>
<dbReference type="AlphaFoldDB" id="A0A518DMW3"/>
<sequence length="385" mass="42784">MQTQVMKQNASDAPWLEYFPSTGSTLERVLLVDLPLIIGRSETADFTVDSTRVSREHVMIERRGSRLIVRDLGSTNGTFLNGAKIDEAELSPGDMFSVADVEFTFQQPRPARQMATQVMEECEETAPEIPRGEALQQQVRRLHEELMSCAPRNAFWSVVDLQSGDLVGYEAARPGEVPAAIRGPAVDPALLATECRLTSRLRQLRRLMAVEEAFSLHRSRRVFLPLEASEIGGDTLNDFFARLRAEAPRDDRLAVLIPDSAVCDIPYFRDFVQRLRDLGLTVAYDDFAGGKQQMLQHAQIAPDILKLARTLTRDAHHDQQRQQQLTEIVTAASDMGSQVFVTGVRSPEEAEVCRQAGCTLAQGPLFGGPMALADLPENIDFPPRP</sequence>
<feature type="domain" description="FHA" evidence="1">
    <location>
        <begin position="36"/>
        <end position="85"/>
    </location>
</feature>
<feature type="domain" description="EAL" evidence="2">
    <location>
        <begin position="135"/>
        <end position="383"/>
    </location>
</feature>
<proteinExistence type="predicted"/>
<dbReference type="SUPFAM" id="SSF141868">
    <property type="entry name" value="EAL domain-like"/>
    <property type="match status" value="1"/>
</dbReference>
<dbReference type="EMBL" id="CP036433">
    <property type="protein sequence ID" value="QDU93178.1"/>
    <property type="molecule type" value="Genomic_DNA"/>
</dbReference>
<dbReference type="Pfam" id="PF00498">
    <property type="entry name" value="FHA"/>
    <property type="match status" value="1"/>
</dbReference>
<dbReference type="PANTHER" id="PTHR33121:SF70">
    <property type="entry name" value="SIGNALING PROTEIN YKOW"/>
    <property type="match status" value="1"/>
</dbReference>
<dbReference type="PROSITE" id="PS50883">
    <property type="entry name" value="EAL"/>
    <property type="match status" value="1"/>
</dbReference>
<protein>
    <submittedName>
        <fullName evidence="3">Blue light-and temperature-regulated antirepressor YcgF</fullName>
    </submittedName>
</protein>
<dbReference type="KEGG" id="lcre:Pla8534_09570"/>
<evidence type="ECO:0000259" key="2">
    <source>
        <dbReference type="PROSITE" id="PS50883"/>
    </source>
</evidence>
<evidence type="ECO:0000313" key="4">
    <source>
        <dbReference type="Proteomes" id="UP000317648"/>
    </source>
</evidence>
<name>A0A518DMW3_9BACT</name>
<evidence type="ECO:0000259" key="1">
    <source>
        <dbReference type="PROSITE" id="PS50006"/>
    </source>
</evidence>
<accession>A0A518DMW3</accession>
<dbReference type="Gene3D" id="2.60.200.20">
    <property type="match status" value="1"/>
</dbReference>
<gene>
    <name evidence="3" type="primary">ycgF_1</name>
    <name evidence="3" type="ORF">Pla8534_09570</name>
</gene>
<dbReference type="PANTHER" id="PTHR33121">
    <property type="entry name" value="CYCLIC DI-GMP PHOSPHODIESTERASE PDEF"/>
    <property type="match status" value="1"/>
</dbReference>